<evidence type="ECO:0000256" key="1">
    <source>
        <dbReference type="ARBA" id="ARBA00022630"/>
    </source>
</evidence>
<protein>
    <submittedName>
        <fullName evidence="6">Unannotated protein</fullName>
    </submittedName>
</protein>
<dbReference type="InterPro" id="IPR011251">
    <property type="entry name" value="Luciferase-like_dom"/>
</dbReference>
<dbReference type="AlphaFoldDB" id="A0A6J6C7Y1"/>
<dbReference type="PANTHER" id="PTHR42847:SF4">
    <property type="entry name" value="ALKANESULFONATE MONOOXYGENASE-RELATED"/>
    <property type="match status" value="1"/>
</dbReference>
<dbReference type="InterPro" id="IPR019923">
    <property type="entry name" value="Lucif-like_OxRdtase_MSMEG_2516"/>
</dbReference>
<organism evidence="6">
    <name type="scientific">freshwater metagenome</name>
    <dbReference type="NCBI Taxonomy" id="449393"/>
    <lineage>
        <taxon>unclassified sequences</taxon>
        <taxon>metagenomes</taxon>
        <taxon>ecological metagenomes</taxon>
    </lineage>
</organism>
<dbReference type="NCBIfam" id="TIGR03621">
    <property type="entry name" value="F420_MSMEG_2516"/>
    <property type="match status" value="1"/>
</dbReference>
<proteinExistence type="predicted"/>
<dbReference type="EMBL" id="CAEZSF010000143">
    <property type="protein sequence ID" value="CAB4546709.1"/>
    <property type="molecule type" value="Genomic_DNA"/>
</dbReference>
<feature type="domain" description="Luciferase-like" evidence="5">
    <location>
        <begin position="23"/>
        <end position="282"/>
    </location>
</feature>
<evidence type="ECO:0000313" key="6">
    <source>
        <dbReference type="EMBL" id="CAB4546709.1"/>
    </source>
</evidence>
<evidence type="ECO:0000256" key="3">
    <source>
        <dbReference type="ARBA" id="ARBA00023002"/>
    </source>
</evidence>
<dbReference type="Pfam" id="PF00296">
    <property type="entry name" value="Bac_luciferase"/>
    <property type="match status" value="1"/>
</dbReference>
<dbReference type="GO" id="GO:0046306">
    <property type="term" value="P:alkanesulfonate catabolic process"/>
    <property type="evidence" value="ECO:0007669"/>
    <property type="project" value="TreeGrafter"/>
</dbReference>
<reference evidence="6" key="1">
    <citation type="submission" date="2020-05" db="EMBL/GenBank/DDBJ databases">
        <authorList>
            <person name="Chiriac C."/>
            <person name="Salcher M."/>
            <person name="Ghai R."/>
            <person name="Kavagutti S V."/>
        </authorList>
    </citation>
    <scope>NUCLEOTIDE SEQUENCE</scope>
</reference>
<dbReference type="Gene3D" id="3.20.20.30">
    <property type="entry name" value="Luciferase-like domain"/>
    <property type="match status" value="1"/>
</dbReference>
<name>A0A6J6C7Y1_9ZZZZ</name>
<gene>
    <name evidence="6" type="ORF">UFOPK1358_01357</name>
</gene>
<evidence type="ECO:0000256" key="4">
    <source>
        <dbReference type="ARBA" id="ARBA00023033"/>
    </source>
</evidence>
<keyword evidence="2" id="KW-0288">FMN</keyword>
<evidence type="ECO:0000259" key="5">
    <source>
        <dbReference type="Pfam" id="PF00296"/>
    </source>
</evidence>
<dbReference type="GO" id="GO:0008726">
    <property type="term" value="F:alkanesulfonate monooxygenase activity"/>
    <property type="evidence" value="ECO:0007669"/>
    <property type="project" value="TreeGrafter"/>
</dbReference>
<evidence type="ECO:0000256" key="2">
    <source>
        <dbReference type="ARBA" id="ARBA00022643"/>
    </source>
</evidence>
<dbReference type="InterPro" id="IPR050172">
    <property type="entry name" value="SsuD_RutA_monooxygenase"/>
</dbReference>
<dbReference type="PANTHER" id="PTHR42847">
    <property type="entry name" value="ALKANESULFONATE MONOOXYGENASE"/>
    <property type="match status" value="1"/>
</dbReference>
<keyword evidence="3" id="KW-0560">Oxidoreductase</keyword>
<accession>A0A6J6C7Y1</accession>
<keyword evidence="1" id="KW-0285">Flavoprotein</keyword>
<keyword evidence="4" id="KW-0503">Monooxygenase</keyword>
<sequence>MAHPRRFRFAAELHGPLDGMTWKDSVRWLEDAGYSTLFVPDHFTEGFGPITAMASAAAVSTELLIGPLVLAADYRHPVVLARELASIDQISEGRLELGLGAGWMAADYSSSGIPMDPPKVRVDRMIEVITILEGLFAPGAFSFSGEHFTITELDGSPKPFRPEGPPLLIGAGAARMLRYAGATADIIGINPSIHSGEIDSAAARDAQVDRIDQKVAWVQQGAGERFEDLELNAWLAVANVTEDAAGLAELLAPAFEADPVALLDSPMVMLGTIEQLAEQLEARRDRWGYSYHVIPGDSAKEFAPLVARMTGK</sequence>
<dbReference type="SUPFAM" id="SSF51679">
    <property type="entry name" value="Bacterial luciferase-like"/>
    <property type="match status" value="1"/>
</dbReference>
<dbReference type="InterPro" id="IPR036661">
    <property type="entry name" value="Luciferase-like_sf"/>
</dbReference>